<evidence type="ECO:0000313" key="3">
    <source>
        <dbReference type="Proteomes" id="UP001267710"/>
    </source>
</evidence>
<reference evidence="2 3" key="1">
    <citation type="submission" date="2023-08" db="EMBL/GenBank/DDBJ databases">
        <title>Functional and genomic diversity of the sorghum phyllosphere microbiome.</title>
        <authorList>
            <person name="Shade A."/>
        </authorList>
    </citation>
    <scope>NUCLEOTIDE SEQUENCE [LARGE SCALE GENOMIC DNA]</scope>
    <source>
        <strain evidence="2 3">SORGH_AS_0335</strain>
    </source>
</reference>
<keyword evidence="1" id="KW-0472">Membrane</keyword>
<organism evidence="2 3">
    <name type="scientific">Paracidovorax wautersii</name>
    <dbReference type="NCBI Taxonomy" id="1177982"/>
    <lineage>
        <taxon>Bacteria</taxon>
        <taxon>Pseudomonadati</taxon>
        <taxon>Pseudomonadota</taxon>
        <taxon>Betaproteobacteria</taxon>
        <taxon>Burkholderiales</taxon>
        <taxon>Comamonadaceae</taxon>
        <taxon>Paracidovorax</taxon>
    </lineage>
</organism>
<dbReference type="RefSeq" id="WP_309829546.1">
    <property type="nucleotide sequence ID" value="NZ_JAVIZX010000001.1"/>
</dbReference>
<evidence type="ECO:0000256" key="1">
    <source>
        <dbReference type="SAM" id="Phobius"/>
    </source>
</evidence>
<accession>A0ABU1ID49</accession>
<keyword evidence="1" id="KW-0812">Transmembrane</keyword>
<sequence>MSEPRGGTMDLVWIGALAALWVAAAELALWLHRLGRPRKEQRP</sequence>
<gene>
    <name evidence="2" type="ORF">QE399_002850</name>
</gene>
<keyword evidence="1" id="KW-1133">Transmembrane helix</keyword>
<name>A0ABU1ID49_9BURK</name>
<evidence type="ECO:0000313" key="2">
    <source>
        <dbReference type="EMBL" id="MDR6215161.1"/>
    </source>
</evidence>
<feature type="transmembrane region" description="Helical" evidence="1">
    <location>
        <begin position="12"/>
        <end position="32"/>
    </location>
</feature>
<dbReference type="EMBL" id="JAVIZX010000001">
    <property type="protein sequence ID" value="MDR6215161.1"/>
    <property type="molecule type" value="Genomic_DNA"/>
</dbReference>
<keyword evidence="3" id="KW-1185">Reference proteome</keyword>
<comment type="caution">
    <text evidence="2">The sequence shown here is derived from an EMBL/GenBank/DDBJ whole genome shotgun (WGS) entry which is preliminary data.</text>
</comment>
<protein>
    <submittedName>
        <fullName evidence="2">Uncharacterized protein</fullName>
    </submittedName>
</protein>
<proteinExistence type="predicted"/>
<dbReference type="Proteomes" id="UP001267710">
    <property type="component" value="Unassembled WGS sequence"/>
</dbReference>